<sequence>MTWWRAHKGATITAAVAIVVLAVVAVFALMPSDTDDYRNTAVKTAQDTQSEVRTVSLALQADLAGKTYDPYLSTVLWQARYNVSTSASDLAGEEVPDPTAAAVQKRLSGLLDEAITSIGAADAATGIEDDNARHQAIEGVVHRLDEVGSRLQKFTEATRAELNS</sequence>
<evidence type="ECO:0000256" key="1">
    <source>
        <dbReference type="SAM" id="Phobius"/>
    </source>
</evidence>
<gene>
    <name evidence="2" type="ORF">EV186_104449</name>
</gene>
<dbReference type="AlphaFoldDB" id="A0A4R6S9I6"/>
<dbReference type="RefSeq" id="WP_133851808.1">
    <property type="nucleotide sequence ID" value="NZ_SNXZ01000004.1"/>
</dbReference>
<dbReference type="EMBL" id="SNXZ01000004">
    <property type="protein sequence ID" value="TDP96461.1"/>
    <property type="molecule type" value="Genomic_DNA"/>
</dbReference>
<evidence type="ECO:0000313" key="2">
    <source>
        <dbReference type="EMBL" id="TDP96461.1"/>
    </source>
</evidence>
<name>A0A4R6S9I6_LABRH</name>
<keyword evidence="1" id="KW-0472">Membrane</keyword>
<reference evidence="2 3" key="1">
    <citation type="submission" date="2019-03" db="EMBL/GenBank/DDBJ databases">
        <title>Genomic Encyclopedia of Type Strains, Phase IV (KMG-IV): sequencing the most valuable type-strain genomes for metagenomic binning, comparative biology and taxonomic classification.</title>
        <authorList>
            <person name="Goeker M."/>
        </authorList>
    </citation>
    <scope>NUCLEOTIDE SEQUENCE [LARGE SCALE GENOMIC DNA]</scope>
    <source>
        <strain evidence="2 3">DSM 45361</strain>
    </source>
</reference>
<feature type="transmembrane region" description="Helical" evidence="1">
    <location>
        <begin position="12"/>
        <end position="30"/>
    </location>
</feature>
<keyword evidence="1" id="KW-1133">Transmembrane helix</keyword>
<evidence type="ECO:0000313" key="3">
    <source>
        <dbReference type="Proteomes" id="UP000295444"/>
    </source>
</evidence>
<organism evidence="2 3">
    <name type="scientific">Labedaea rhizosphaerae</name>
    <dbReference type="NCBI Taxonomy" id="598644"/>
    <lineage>
        <taxon>Bacteria</taxon>
        <taxon>Bacillati</taxon>
        <taxon>Actinomycetota</taxon>
        <taxon>Actinomycetes</taxon>
        <taxon>Pseudonocardiales</taxon>
        <taxon>Pseudonocardiaceae</taxon>
        <taxon>Labedaea</taxon>
    </lineage>
</organism>
<accession>A0A4R6S9I6</accession>
<proteinExistence type="predicted"/>
<keyword evidence="1" id="KW-0812">Transmembrane</keyword>
<protein>
    <submittedName>
        <fullName evidence="2">Uncharacterized protein</fullName>
    </submittedName>
</protein>
<comment type="caution">
    <text evidence="2">The sequence shown here is derived from an EMBL/GenBank/DDBJ whole genome shotgun (WGS) entry which is preliminary data.</text>
</comment>
<dbReference type="Proteomes" id="UP000295444">
    <property type="component" value="Unassembled WGS sequence"/>
</dbReference>
<keyword evidence="3" id="KW-1185">Reference proteome</keyword>